<evidence type="ECO:0000313" key="3">
    <source>
        <dbReference type="Proteomes" id="UP000887540"/>
    </source>
</evidence>
<name>A0A914EGL0_9BILA</name>
<dbReference type="GO" id="GO:0004651">
    <property type="term" value="F:polynucleotide 5'-phosphatase activity"/>
    <property type="evidence" value="ECO:0007669"/>
    <property type="project" value="TreeGrafter"/>
</dbReference>
<dbReference type="InterPro" id="IPR000387">
    <property type="entry name" value="Tyr_Pase_dom"/>
</dbReference>
<dbReference type="Proteomes" id="UP000887540">
    <property type="component" value="Unplaced"/>
</dbReference>
<dbReference type="InterPro" id="IPR016130">
    <property type="entry name" value="Tyr_Pase_AS"/>
</dbReference>
<dbReference type="PANTHER" id="PTHR10367">
    <property type="entry name" value="MRNA-CAPPING ENZYME"/>
    <property type="match status" value="1"/>
</dbReference>
<dbReference type="InterPro" id="IPR029021">
    <property type="entry name" value="Prot-tyrosine_phosphatase-like"/>
</dbReference>
<feature type="region of interest" description="Disordered" evidence="1">
    <location>
        <begin position="188"/>
        <end position="232"/>
    </location>
</feature>
<sequence>MVRTCRKLPKEWEKYEPLGKVIGDTRIIVFKTPLRPELLSRLPKAKHFTTQHLLRKIAEQGKQLGMVINLTNTRRYYDRKELEGMCIEYKEILCPGRGFIEREDLVKTFCKAVERFYEEYYDKDILLGVHCSNGVNRSGYLICRYLIDSLGWNSHEAIAAFESARGYSIERGAFVQAIYRADKERRLKKKRRSEDVSEEEDIVSEKEKRRKKKKRKTDASEEGTPEADGFDPTLTAQMMHQFFAMEQHFRAAAESKQYGSPYGTSTQSPYTQVAPNAIQVMQPQVSHTTPVHMAMKKPRMEKSPMISNGHPGALDVSAESSPFVGSQNTGEYDEEEEEEEADWSLTMGEEFESIDDAQKSKTKKRRERRARREKMFNVMKRGKFYEIQEMLQEQQARLSNK</sequence>
<dbReference type="Gene3D" id="3.90.190.10">
    <property type="entry name" value="Protein tyrosine phosphatase superfamily"/>
    <property type="match status" value="1"/>
</dbReference>
<dbReference type="Pfam" id="PF00782">
    <property type="entry name" value="DSPc"/>
    <property type="match status" value="1"/>
</dbReference>
<keyword evidence="3" id="KW-1185">Reference proteome</keyword>
<proteinExistence type="predicted"/>
<evidence type="ECO:0000259" key="2">
    <source>
        <dbReference type="PROSITE" id="PS50056"/>
    </source>
</evidence>
<dbReference type="WBParaSite" id="ACRNAN_scaffold7951.g8198.t1">
    <property type="protein sequence ID" value="ACRNAN_scaffold7951.g8198.t1"/>
    <property type="gene ID" value="ACRNAN_scaffold7951.g8198"/>
</dbReference>
<feature type="compositionally biased region" description="Acidic residues" evidence="1">
    <location>
        <begin position="220"/>
        <end position="229"/>
    </location>
</feature>
<feature type="compositionally biased region" description="Basic residues" evidence="1">
    <location>
        <begin position="360"/>
        <end position="372"/>
    </location>
</feature>
<dbReference type="SUPFAM" id="SSF52799">
    <property type="entry name" value="(Phosphotyrosine protein) phosphatases II"/>
    <property type="match status" value="1"/>
</dbReference>
<evidence type="ECO:0000313" key="4">
    <source>
        <dbReference type="WBParaSite" id="ACRNAN_scaffold7951.g8198.t1"/>
    </source>
</evidence>
<dbReference type="PROSITE" id="PS00383">
    <property type="entry name" value="TYR_PHOSPHATASE_1"/>
    <property type="match status" value="1"/>
</dbReference>
<dbReference type="InterPro" id="IPR000340">
    <property type="entry name" value="Dual-sp_phosphatase_cat-dom"/>
</dbReference>
<feature type="compositionally biased region" description="Acidic residues" evidence="1">
    <location>
        <begin position="331"/>
        <end position="342"/>
    </location>
</feature>
<organism evidence="3 4">
    <name type="scientific">Acrobeloides nanus</name>
    <dbReference type="NCBI Taxonomy" id="290746"/>
    <lineage>
        <taxon>Eukaryota</taxon>
        <taxon>Metazoa</taxon>
        <taxon>Ecdysozoa</taxon>
        <taxon>Nematoda</taxon>
        <taxon>Chromadorea</taxon>
        <taxon>Rhabditida</taxon>
        <taxon>Tylenchina</taxon>
        <taxon>Cephalobomorpha</taxon>
        <taxon>Cephaloboidea</taxon>
        <taxon>Cephalobidae</taxon>
        <taxon>Acrobeloides</taxon>
    </lineage>
</organism>
<feature type="region of interest" description="Disordered" evidence="1">
    <location>
        <begin position="307"/>
        <end position="375"/>
    </location>
</feature>
<dbReference type="PANTHER" id="PTHR10367:SF27">
    <property type="entry name" value="TYROSINE-PROTEIN PHOSPHATASE F54C8.4-RELATED"/>
    <property type="match status" value="1"/>
</dbReference>
<accession>A0A914EGL0</accession>
<dbReference type="PROSITE" id="PS50056">
    <property type="entry name" value="TYR_PHOSPHATASE_2"/>
    <property type="match status" value="1"/>
</dbReference>
<protein>
    <submittedName>
        <fullName evidence="4">Tyrosine specific protein phosphatases domain-containing protein</fullName>
    </submittedName>
</protein>
<reference evidence="4" key="1">
    <citation type="submission" date="2022-11" db="UniProtKB">
        <authorList>
            <consortium name="WormBaseParasite"/>
        </authorList>
    </citation>
    <scope>IDENTIFICATION</scope>
</reference>
<dbReference type="AlphaFoldDB" id="A0A914EGL0"/>
<dbReference type="FunFam" id="3.90.190.10:FF:000256">
    <property type="entry name" value="mRNA capping enzyme, C-terminal domain containing protein"/>
    <property type="match status" value="1"/>
</dbReference>
<feature type="compositionally biased region" description="Polar residues" evidence="1">
    <location>
        <begin position="318"/>
        <end position="330"/>
    </location>
</feature>
<feature type="domain" description="Tyrosine specific protein phosphatases" evidence="2">
    <location>
        <begin position="107"/>
        <end position="170"/>
    </location>
</feature>
<evidence type="ECO:0000256" key="1">
    <source>
        <dbReference type="SAM" id="MobiDB-lite"/>
    </source>
</evidence>
<dbReference type="InterPro" id="IPR051029">
    <property type="entry name" value="mRNA_Capping_Enz/RNA_Phosphat"/>
</dbReference>